<dbReference type="PANTHER" id="PTHR12110:SF41">
    <property type="entry name" value="INOSOSE DEHYDRATASE"/>
    <property type="match status" value="1"/>
</dbReference>
<dbReference type="InterPro" id="IPR013022">
    <property type="entry name" value="Xyl_isomerase-like_TIM-brl"/>
</dbReference>
<evidence type="ECO:0000259" key="1">
    <source>
        <dbReference type="Pfam" id="PF01261"/>
    </source>
</evidence>
<feature type="domain" description="Xylose isomerase-like TIM barrel" evidence="1">
    <location>
        <begin position="6"/>
        <end position="152"/>
    </location>
</feature>
<dbReference type="InterPro" id="IPR050312">
    <property type="entry name" value="IolE/XylAMocC-like"/>
</dbReference>
<reference evidence="2" key="1">
    <citation type="submission" date="2018-05" db="EMBL/GenBank/DDBJ databases">
        <authorList>
            <person name="Lanie J.A."/>
            <person name="Ng W.-L."/>
            <person name="Kazmierczak K.M."/>
            <person name="Andrzejewski T.M."/>
            <person name="Davidsen T.M."/>
            <person name="Wayne K.J."/>
            <person name="Tettelin H."/>
            <person name="Glass J.I."/>
            <person name="Rusch D."/>
            <person name="Podicherti R."/>
            <person name="Tsui H.-C.T."/>
            <person name="Winkler M.E."/>
        </authorList>
    </citation>
    <scope>NUCLEOTIDE SEQUENCE</scope>
</reference>
<evidence type="ECO:0000313" key="2">
    <source>
        <dbReference type="EMBL" id="SVC03253.1"/>
    </source>
</evidence>
<sequence length="176" mass="20050">YERPDVSYDQQWNWCVESLAECARRAADWGVTIGVQNHHDIAAHHDSLHDLLIEIDHPNCKAMFDAWSPALQGVDLVSAAKKMAPLTVHTTVADYVNRPRFCYQSRLVNYRKQQDIIRAVPMGEGFIDYSGFFNTLKANGYDGYVAYEMCSVLEGGGSEENLDRCAKQFIDYMKDF</sequence>
<feature type="non-terminal residue" evidence="2">
    <location>
        <position position="1"/>
    </location>
</feature>
<dbReference type="PANTHER" id="PTHR12110">
    <property type="entry name" value="HYDROXYPYRUVATE ISOMERASE"/>
    <property type="match status" value="1"/>
</dbReference>
<proteinExistence type="predicted"/>
<dbReference type="Gene3D" id="3.20.20.150">
    <property type="entry name" value="Divalent-metal-dependent TIM barrel enzymes"/>
    <property type="match status" value="1"/>
</dbReference>
<organism evidence="2">
    <name type="scientific">marine metagenome</name>
    <dbReference type="NCBI Taxonomy" id="408172"/>
    <lineage>
        <taxon>unclassified sequences</taxon>
        <taxon>metagenomes</taxon>
        <taxon>ecological metagenomes</taxon>
    </lineage>
</organism>
<dbReference type="InterPro" id="IPR036237">
    <property type="entry name" value="Xyl_isomerase-like_sf"/>
</dbReference>
<dbReference type="SUPFAM" id="SSF51658">
    <property type="entry name" value="Xylose isomerase-like"/>
    <property type="match status" value="1"/>
</dbReference>
<protein>
    <recommendedName>
        <fullName evidence="1">Xylose isomerase-like TIM barrel domain-containing protein</fullName>
    </recommendedName>
</protein>
<accession>A0A382IWG7</accession>
<dbReference type="Pfam" id="PF01261">
    <property type="entry name" value="AP_endonuc_2"/>
    <property type="match status" value="1"/>
</dbReference>
<gene>
    <name evidence="2" type="ORF">METZ01_LOCUS256107</name>
</gene>
<dbReference type="AlphaFoldDB" id="A0A382IWG7"/>
<dbReference type="EMBL" id="UINC01069687">
    <property type="protein sequence ID" value="SVC03253.1"/>
    <property type="molecule type" value="Genomic_DNA"/>
</dbReference>
<name>A0A382IWG7_9ZZZZ</name>